<organism evidence="2 3">
    <name type="scientific">Paludisphaera borealis</name>
    <dbReference type="NCBI Taxonomy" id="1387353"/>
    <lineage>
        <taxon>Bacteria</taxon>
        <taxon>Pseudomonadati</taxon>
        <taxon>Planctomycetota</taxon>
        <taxon>Planctomycetia</taxon>
        <taxon>Isosphaerales</taxon>
        <taxon>Isosphaeraceae</taxon>
        <taxon>Paludisphaera</taxon>
    </lineage>
</organism>
<protein>
    <submittedName>
        <fullName evidence="2">Uncharacterized protein</fullName>
    </submittedName>
</protein>
<sequence>MKSRKGKRVLLSGIASIGLIAAGIGLSGCGGEEPSPPTTPSAAPASIDAHATKKATTKGKQAVDTSSRQERQKQRAAEKAGG</sequence>
<evidence type="ECO:0000313" key="3">
    <source>
        <dbReference type="Proteomes" id="UP000186309"/>
    </source>
</evidence>
<dbReference type="RefSeq" id="WP_076345502.1">
    <property type="nucleotide sequence ID" value="NZ_CP019082.1"/>
</dbReference>
<dbReference type="EMBL" id="CP019082">
    <property type="protein sequence ID" value="APW60690.1"/>
    <property type="molecule type" value="Genomic_DNA"/>
</dbReference>
<keyword evidence="3" id="KW-1185">Reference proteome</keyword>
<evidence type="ECO:0000313" key="2">
    <source>
        <dbReference type="EMBL" id="APW60690.1"/>
    </source>
</evidence>
<dbReference type="PROSITE" id="PS51257">
    <property type="entry name" value="PROKAR_LIPOPROTEIN"/>
    <property type="match status" value="1"/>
</dbReference>
<accession>A0A1U7CP25</accession>
<feature type="region of interest" description="Disordered" evidence="1">
    <location>
        <begin position="25"/>
        <end position="82"/>
    </location>
</feature>
<dbReference type="KEGG" id="pbor:BSF38_02178"/>
<evidence type="ECO:0000256" key="1">
    <source>
        <dbReference type="SAM" id="MobiDB-lite"/>
    </source>
</evidence>
<feature type="compositionally biased region" description="Basic and acidic residues" evidence="1">
    <location>
        <begin position="67"/>
        <end position="82"/>
    </location>
</feature>
<name>A0A1U7CP25_9BACT</name>
<dbReference type="STRING" id="1387353.BSF38_02178"/>
<gene>
    <name evidence="2" type="ORF">BSF38_02178</name>
</gene>
<proteinExistence type="predicted"/>
<dbReference type="AlphaFoldDB" id="A0A1U7CP25"/>
<reference evidence="3" key="1">
    <citation type="submission" date="2016-12" db="EMBL/GenBank/DDBJ databases">
        <title>Comparative genomics of four Isosphaeraceae planctomycetes: a common pool of plasmids and glycoside hydrolase genes.</title>
        <authorList>
            <person name="Ivanova A."/>
        </authorList>
    </citation>
    <scope>NUCLEOTIDE SEQUENCE [LARGE SCALE GENOMIC DNA]</scope>
    <source>
        <strain evidence="3">PX4</strain>
    </source>
</reference>
<dbReference type="Proteomes" id="UP000186309">
    <property type="component" value="Chromosome"/>
</dbReference>